<keyword evidence="3" id="KW-1185">Reference proteome</keyword>
<accession>A0A1G4TS87</accession>
<gene>
    <name evidence="2" type="ORF">SAMN04487970_10652</name>
</gene>
<evidence type="ECO:0000313" key="3">
    <source>
        <dbReference type="Proteomes" id="UP000198601"/>
    </source>
</evidence>
<dbReference type="STRING" id="624147.SAMN04487970_10652"/>
<feature type="transmembrane region" description="Helical" evidence="1">
    <location>
        <begin position="12"/>
        <end position="32"/>
    </location>
</feature>
<evidence type="ECO:0000313" key="2">
    <source>
        <dbReference type="EMBL" id="SCW84272.1"/>
    </source>
</evidence>
<sequence>MRMIIQLLKQNKLLNMMLIATSIIFGSLLLILTININQTNVEVGVTDNFKGKNLYQISDNLYNEKEKEFFTNPNSIKILNDFSKQLNTVPAFKYYNGVAQPIDIANFEGDPIFDAYYESGGNQPARKIGDKSYRFIKSVQLNQTVFDLNQVQFSQGEAFKEDAYVFSANKDTIPIILGSDYNGVYKVGDSLDILYYWKPFIGVVVGILEPSQKVLKVGSEPELLLNRYMILPMLQFEQSPPKMDGIFLKALLLSKVNGKIVTELTPIQVRNTLEDIGDKAGFHDFAVIGASGIAIDSIISFTEINRNLLMVFSLVLFATVIILFVVITI</sequence>
<feature type="transmembrane region" description="Helical" evidence="1">
    <location>
        <begin position="308"/>
        <end position="327"/>
    </location>
</feature>
<name>A0A1G4TS87_9BACL</name>
<keyword evidence="1" id="KW-0812">Transmembrane</keyword>
<keyword evidence="1" id="KW-0472">Membrane</keyword>
<evidence type="ECO:0008006" key="4">
    <source>
        <dbReference type="Google" id="ProtNLM"/>
    </source>
</evidence>
<dbReference type="EMBL" id="FMTT01000065">
    <property type="protein sequence ID" value="SCW84272.1"/>
    <property type="molecule type" value="Genomic_DNA"/>
</dbReference>
<dbReference type="AlphaFoldDB" id="A0A1G4TS87"/>
<reference evidence="3" key="1">
    <citation type="submission" date="2016-10" db="EMBL/GenBank/DDBJ databases">
        <authorList>
            <person name="Varghese N."/>
            <person name="Submissions S."/>
        </authorList>
    </citation>
    <scope>NUCLEOTIDE SEQUENCE [LARGE SCALE GENOMIC DNA]</scope>
    <source>
        <strain evidence="3">CGMCC 1.8946</strain>
    </source>
</reference>
<protein>
    <recommendedName>
        <fullName evidence="4">MacB-like core domain-containing protein</fullName>
    </recommendedName>
</protein>
<keyword evidence="1" id="KW-1133">Transmembrane helix</keyword>
<evidence type="ECO:0000256" key="1">
    <source>
        <dbReference type="SAM" id="Phobius"/>
    </source>
</evidence>
<dbReference type="Proteomes" id="UP000198601">
    <property type="component" value="Unassembled WGS sequence"/>
</dbReference>
<proteinExistence type="predicted"/>
<organism evidence="2 3">
    <name type="scientific">Paenibacillus tianmuensis</name>
    <dbReference type="NCBI Taxonomy" id="624147"/>
    <lineage>
        <taxon>Bacteria</taxon>
        <taxon>Bacillati</taxon>
        <taxon>Bacillota</taxon>
        <taxon>Bacilli</taxon>
        <taxon>Bacillales</taxon>
        <taxon>Paenibacillaceae</taxon>
        <taxon>Paenibacillus</taxon>
    </lineage>
</organism>